<keyword evidence="4" id="KW-1185">Reference proteome</keyword>
<feature type="region of interest" description="Disordered" evidence="1">
    <location>
        <begin position="1"/>
        <end position="35"/>
    </location>
</feature>
<sequence>MSLSGTAAKAVTHSSTPRSCQAHESCTPPRSTSGPDRGPVIAVIIFSLSISFVALLLYCLLKPISDLISGAGHGFGVAMATTSSGMVLFLNSTWGSFTSRVSSTVSYIQCEYLHTCHSTPSDRFYDEHSEVLYNRTVSMAALLNFEAQDAIHIKLYLTNISNGLVFDVVVAQIDVFGQLTRDAGFDPKLSAELRPELTERFRRERNGLREFMSSLYVVNEAGYDALKTFKEQLASLEKPIKHMWYFPSSSSYETVQAQTEKFCRKVDLAVFQLRTEVDIASQLLQTVNNDLNDISRYLSQASDSLSSQKSIIRPYLSALGLSGTLAHNIAKLEGFALQVELATKDLDALHNVLEKMARSSEKLKKFMATTLPATVEEDIDLLAVLNKFKEYQRLLV</sequence>
<name>A0AA39JCL5_9AGAR</name>
<dbReference type="Proteomes" id="UP001175226">
    <property type="component" value="Unassembled WGS sequence"/>
</dbReference>
<dbReference type="AlphaFoldDB" id="A0AA39JCL5"/>
<dbReference type="EMBL" id="JAUEPT010000035">
    <property type="protein sequence ID" value="KAK0440138.1"/>
    <property type="molecule type" value="Genomic_DNA"/>
</dbReference>
<evidence type="ECO:0000313" key="3">
    <source>
        <dbReference type="EMBL" id="KAK0440138.1"/>
    </source>
</evidence>
<evidence type="ECO:0000313" key="4">
    <source>
        <dbReference type="Proteomes" id="UP001175226"/>
    </source>
</evidence>
<feature type="transmembrane region" description="Helical" evidence="2">
    <location>
        <begin position="73"/>
        <end position="94"/>
    </location>
</feature>
<keyword evidence="2" id="KW-0472">Membrane</keyword>
<keyword evidence="2" id="KW-0812">Transmembrane</keyword>
<evidence type="ECO:0000256" key="2">
    <source>
        <dbReference type="SAM" id="Phobius"/>
    </source>
</evidence>
<keyword evidence="2" id="KW-1133">Transmembrane helix</keyword>
<reference evidence="3" key="1">
    <citation type="submission" date="2023-06" db="EMBL/GenBank/DDBJ databases">
        <authorList>
            <consortium name="Lawrence Berkeley National Laboratory"/>
            <person name="Ahrendt S."/>
            <person name="Sahu N."/>
            <person name="Indic B."/>
            <person name="Wong-Bajracharya J."/>
            <person name="Merenyi Z."/>
            <person name="Ke H.-M."/>
            <person name="Monk M."/>
            <person name="Kocsube S."/>
            <person name="Drula E."/>
            <person name="Lipzen A."/>
            <person name="Balint B."/>
            <person name="Henrissat B."/>
            <person name="Andreopoulos B."/>
            <person name="Martin F.M."/>
            <person name="Harder C.B."/>
            <person name="Rigling D."/>
            <person name="Ford K.L."/>
            <person name="Foster G.D."/>
            <person name="Pangilinan J."/>
            <person name="Papanicolaou A."/>
            <person name="Barry K."/>
            <person name="LaButti K."/>
            <person name="Viragh M."/>
            <person name="Koriabine M."/>
            <person name="Yan M."/>
            <person name="Riley R."/>
            <person name="Champramary S."/>
            <person name="Plett K.L."/>
            <person name="Tsai I.J."/>
            <person name="Slot J."/>
            <person name="Sipos G."/>
            <person name="Plett J."/>
            <person name="Nagy L.G."/>
            <person name="Grigoriev I.V."/>
        </authorList>
    </citation>
    <scope>NUCLEOTIDE SEQUENCE</scope>
    <source>
        <strain evidence="3">FPL87.14</strain>
    </source>
</reference>
<organism evidence="3 4">
    <name type="scientific">Armillaria borealis</name>
    <dbReference type="NCBI Taxonomy" id="47425"/>
    <lineage>
        <taxon>Eukaryota</taxon>
        <taxon>Fungi</taxon>
        <taxon>Dikarya</taxon>
        <taxon>Basidiomycota</taxon>
        <taxon>Agaricomycotina</taxon>
        <taxon>Agaricomycetes</taxon>
        <taxon>Agaricomycetidae</taxon>
        <taxon>Agaricales</taxon>
        <taxon>Marasmiineae</taxon>
        <taxon>Physalacriaceae</taxon>
        <taxon>Armillaria</taxon>
    </lineage>
</organism>
<proteinExistence type="predicted"/>
<evidence type="ECO:0000256" key="1">
    <source>
        <dbReference type="SAM" id="MobiDB-lite"/>
    </source>
</evidence>
<gene>
    <name evidence="3" type="ORF">EV421DRAFT_1817744</name>
</gene>
<feature type="transmembrane region" description="Helical" evidence="2">
    <location>
        <begin position="40"/>
        <end position="61"/>
    </location>
</feature>
<feature type="compositionally biased region" description="Polar residues" evidence="1">
    <location>
        <begin position="12"/>
        <end position="34"/>
    </location>
</feature>
<comment type="caution">
    <text evidence="3">The sequence shown here is derived from an EMBL/GenBank/DDBJ whole genome shotgun (WGS) entry which is preliminary data.</text>
</comment>
<protein>
    <submittedName>
        <fullName evidence="3">Uncharacterized protein</fullName>
    </submittedName>
</protein>
<accession>A0AA39JCL5</accession>